<name>W0RPW2_9BACT</name>
<accession>W0RPW2</accession>
<evidence type="ECO:0000256" key="5">
    <source>
        <dbReference type="PROSITE-ProRule" id="PRU10141"/>
    </source>
</evidence>
<dbReference type="KEGG" id="gba:J421_4845"/>
<reference evidence="7 8" key="1">
    <citation type="journal article" date="2014" name="Genome Announc.">
        <title>Genome Sequence and Methylome of Soil Bacterium Gemmatirosa kalamazoonensis KBS708T, a Member of the Rarely Cultivated Gemmatimonadetes Phylum.</title>
        <authorList>
            <person name="Debruyn J.M."/>
            <person name="Radosevich M."/>
            <person name="Wommack K.E."/>
            <person name="Polson S.W."/>
            <person name="Hauser L.J."/>
            <person name="Fawaz M.N."/>
            <person name="Korlach J."/>
            <person name="Tsai Y.C."/>
        </authorList>
    </citation>
    <scope>NUCLEOTIDE SEQUENCE [LARGE SCALE GENOMIC DNA]</scope>
    <source>
        <strain evidence="7 8">KBS708</strain>
        <plasmid evidence="8">Plasmid 1</plasmid>
    </source>
</reference>
<dbReference type="InterPro" id="IPR019734">
    <property type="entry name" value="TPR_rpt"/>
</dbReference>
<dbReference type="OrthoDB" id="9801841at2"/>
<dbReference type="InterPro" id="IPR017441">
    <property type="entry name" value="Protein_kinase_ATP_BS"/>
</dbReference>
<dbReference type="InterPro" id="IPR011990">
    <property type="entry name" value="TPR-like_helical_dom_sf"/>
</dbReference>
<feature type="domain" description="Protein kinase" evidence="6">
    <location>
        <begin position="9"/>
        <end position="278"/>
    </location>
</feature>
<evidence type="ECO:0000256" key="1">
    <source>
        <dbReference type="ARBA" id="ARBA00022679"/>
    </source>
</evidence>
<keyword evidence="2 5" id="KW-0547">Nucleotide-binding</keyword>
<keyword evidence="4 5" id="KW-0067">ATP-binding</keyword>
<feature type="binding site" evidence="5">
    <location>
        <position position="38"/>
    </location>
    <ligand>
        <name>ATP</name>
        <dbReference type="ChEBI" id="CHEBI:30616"/>
    </ligand>
</feature>
<dbReference type="HOGENOM" id="CLU_013589_0_0_0"/>
<dbReference type="CDD" id="cd14014">
    <property type="entry name" value="STKc_PknB_like"/>
    <property type="match status" value="1"/>
</dbReference>
<organism evidence="7 8">
    <name type="scientific">Gemmatirosa kalamazoonensis</name>
    <dbReference type="NCBI Taxonomy" id="861299"/>
    <lineage>
        <taxon>Bacteria</taxon>
        <taxon>Pseudomonadati</taxon>
        <taxon>Gemmatimonadota</taxon>
        <taxon>Gemmatimonadia</taxon>
        <taxon>Gemmatimonadales</taxon>
        <taxon>Gemmatimonadaceae</taxon>
        <taxon>Gemmatirosa</taxon>
    </lineage>
</organism>
<evidence type="ECO:0000313" key="8">
    <source>
        <dbReference type="Proteomes" id="UP000019151"/>
    </source>
</evidence>
<proteinExistence type="predicted"/>
<dbReference type="Gene3D" id="3.30.200.20">
    <property type="entry name" value="Phosphorylase Kinase, domain 1"/>
    <property type="match status" value="1"/>
</dbReference>
<keyword evidence="1" id="KW-0808">Transferase</keyword>
<evidence type="ECO:0000259" key="6">
    <source>
        <dbReference type="PROSITE" id="PS50011"/>
    </source>
</evidence>
<dbReference type="PROSITE" id="PS50011">
    <property type="entry name" value="PROTEIN_KINASE_DOM"/>
    <property type="match status" value="1"/>
</dbReference>
<sequence length="747" mass="81259">MIGRRVSHFYIVRALGSGGMGVVYEAQDTRLPRSVAIKFLKPSMWRDAEAVRRFKREARLASSLNHPNICTVLDVDEGEGEGESFIVMELLRGRSLKARLAAGPVSLDELLDVAVQAADALAAAHGRNIVHRDIAPGNIFLTDTGLVKLLDFGVAKLFADAFDGDASTDELTTSGLVAGTVAYMAPERLVEDAPVDHRCDLYSLGAVLYQMATGARPFDVAPLTALMRAIEHDAPVPVRDLAPHHPEALAQLIERLLAKRPEDRHESARALRVDLDRLRRASPVARPSNGETPADPSVAVLPFEIIGPTDAATAHFRDGLAEELRRRLDTLGARVAPATSTRALAGRAAREIGETLGVGLVLEGAVQGTAERVRVTATLVDAARERSVLPTLKIERRAADLLGLQDDVARAIAAGVAPALGRGALRRFSREPSAYHAFRRGQHYWQSCLTGGWRPAIEHFQYAVQRDDGFALAHAALATAYNFLGLYCLMKPKLAFGVAARAAQRAIEIDDALAEAHVEAAMAKFGGEWDWDGAESAFRRAIALDPTNPLAHAYYAWLLMLLHRDDAALVEAERGSALAPSSRLVTTARAQTLYIGGRPEEALALCSACLRADPAYVFAVHLRGLCHLVTSDRERAVADLERAATLSRRTPYHLGLLGRCYGQFGMRDEALGLVAELDAQSRDAYVPPQSYVFIHAGLGERDRALAHQEQAYEDGASPLNYLAPAIRDLYALDPYHSQRLKQMRLTL</sequence>
<evidence type="ECO:0000256" key="3">
    <source>
        <dbReference type="ARBA" id="ARBA00022777"/>
    </source>
</evidence>
<dbReference type="SUPFAM" id="SSF56112">
    <property type="entry name" value="Protein kinase-like (PK-like)"/>
    <property type="match status" value="1"/>
</dbReference>
<evidence type="ECO:0000256" key="4">
    <source>
        <dbReference type="ARBA" id="ARBA00022840"/>
    </source>
</evidence>
<protein>
    <submittedName>
        <fullName evidence="7">Protein kinase</fullName>
    </submittedName>
</protein>
<geneLocation type="plasmid" evidence="7 8">
    <name>1</name>
</geneLocation>
<dbReference type="GO" id="GO:0005524">
    <property type="term" value="F:ATP binding"/>
    <property type="evidence" value="ECO:0007669"/>
    <property type="project" value="UniProtKB-UniRule"/>
</dbReference>
<keyword evidence="8" id="KW-1185">Reference proteome</keyword>
<dbReference type="PROSITE" id="PS00107">
    <property type="entry name" value="PROTEIN_KINASE_ATP"/>
    <property type="match status" value="1"/>
</dbReference>
<dbReference type="InParanoid" id="W0RPW2"/>
<dbReference type="InterPro" id="IPR000719">
    <property type="entry name" value="Prot_kinase_dom"/>
</dbReference>
<dbReference type="EMBL" id="CP007129">
    <property type="protein sequence ID" value="AHG92380.1"/>
    <property type="molecule type" value="Genomic_DNA"/>
</dbReference>
<dbReference type="PATRIC" id="fig|861299.3.peg.4898"/>
<dbReference type="PROSITE" id="PS00109">
    <property type="entry name" value="PROTEIN_KINASE_TYR"/>
    <property type="match status" value="1"/>
</dbReference>
<dbReference type="InterPro" id="IPR020635">
    <property type="entry name" value="Tyr_kinase_cat_dom"/>
</dbReference>
<dbReference type="Pfam" id="PF00069">
    <property type="entry name" value="Pkinase"/>
    <property type="match status" value="1"/>
</dbReference>
<dbReference type="GO" id="GO:0004713">
    <property type="term" value="F:protein tyrosine kinase activity"/>
    <property type="evidence" value="ECO:0007669"/>
    <property type="project" value="InterPro"/>
</dbReference>
<keyword evidence="3 7" id="KW-0418">Kinase</keyword>
<dbReference type="SMART" id="SM00219">
    <property type="entry name" value="TyrKc"/>
    <property type="match status" value="1"/>
</dbReference>
<evidence type="ECO:0000313" key="7">
    <source>
        <dbReference type="EMBL" id="AHG92380.1"/>
    </source>
</evidence>
<keyword evidence="7" id="KW-0614">Plasmid</keyword>
<dbReference type="InterPro" id="IPR008266">
    <property type="entry name" value="Tyr_kinase_AS"/>
</dbReference>
<dbReference type="Gene3D" id="1.10.510.10">
    <property type="entry name" value="Transferase(Phosphotransferase) domain 1"/>
    <property type="match status" value="1"/>
</dbReference>
<dbReference type="Pfam" id="PF14559">
    <property type="entry name" value="TPR_19"/>
    <property type="match status" value="1"/>
</dbReference>
<dbReference type="AlphaFoldDB" id="W0RPW2"/>
<dbReference type="PANTHER" id="PTHR43289">
    <property type="entry name" value="MITOGEN-ACTIVATED PROTEIN KINASE KINASE KINASE 20-RELATED"/>
    <property type="match status" value="1"/>
</dbReference>
<dbReference type="PANTHER" id="PTHR43289:SF6">
    <property type="entry name" value="SERINE_THREONINE-PROTEIN KINASE NEKL-3"/>
    <property type="match status" value="1"/>
</dbReference>
<dbReference type="SUPFAM" id="SSF48452">
    <property type="entry name" value="TPR-like"/>
    <property type="match status" value="1"/>
</dbReference>
<gene>
    <name evidence="7" type="ORF">J421_4845</name>
</gene>
<dbReference type="InterPro" id="IPR011009">
    <property type="entry name" value="Kinase-like_dom_sf"/>
</dbReference>
<dbReference type="Gene3D" id="1.25.40.10">
    <property type="entry name" value="Tetratricopeptide repeat domain"/>
    <property type="match status" value="3"/>
</dbReference>
<dbReference type="GO" id="GO:0004674">
    <property type="term" value="F:protein serine/threonine kinase activity"/>
    <property type="evidence" value="ECO:0007669"/>
    <property type="project" value="TreeGrafter"/>
</dbReference>
<dbReference type="SMART" id="SM00028">
    <property type="entry name" value="TPR"/>
    <property type="match status" value="3"/>
</dbReference>
<evidence type="ECO:0000256" key="2">
    <source>
        <dbReference type="ARBA" id="ARBA00022741"/>
    </source>
</evidence>
<dbReference type="RefSeq" id="WP_025413724.1">
    <property type="nucleotide sequence ID" value="NZ_CP007129.1"/>
</dbReference>
<dbReference type="Proteomes" id="UP000019151">
    <property type="component" value="Plasmid 1"/>
</dbReference>